<feature type="non-terminal residue" evidence="2">
    <location>
        <position position="1"/>
    </location>
</feature>
<accession>A0A3B0UTM0</accession>
<dbReference type="GO" id="GO:0043828">
    <property type="term" value="F:tRNA 2-selenouridine synthase activity"/>
    <property type="evidence" value="ECO:0007669"/>
    <property type="project" value="InterPro"/>
</dbReference>
<dbReference type="Pfam" id="PF26341">
    <property type="entry name" value="AAA_SelU"/>
    <property type="match status" value="1"/>
</dbReference>
<dbReference type="InterPro" id="IPR017582">
    <property type="entry name" value="SelU"/>
</dbReference>
<proteinExistence type="predicted"/>
<evidence type="ECO:0000259" key="1">
    <source>
        <dbReference type="Pfam" id="PF26341"/>
    </source>
</evidence>
<sequence>FENNLADAWRKFDFSKTIWLEDESRQLGRCALPDPLFFQLREAPLIKIIIPIPEREKRLVKEYGGFKKEELKEQLLKIRGRLGGQYLKEALKALENGDMKTVAGLTLRYYDKAYTHGASQRPQENIFELELEKDEPEENVQIILEFVKEKI</sequence>
<dbReference type="PANTHER" id="PTHR30401:SF0">
    <property type="entry name" value="TRNA 2-SELENOURIDINE SYNTHASE"/>
    <property type="match status" value="1"/>
</dbReference>
<reference evidence="2" key="1">
    <citation type="submission" date="2018-06" db="EMBL/GenBank/DDBJ databases">
        <authorList>
            <person name="Zhirakovskaya E."/>
        </authorList>
    </citation>
    <scope>NUCLEOTIDE SEQUENCE</scope>
</reference>
<dbReference type="EMBL" id="UOET01000396">
    <property type="protein sequence ID" value="VAW29652.1"/>
    <property type="molecule type" value="Genomic_DNA"/>
</dbReference>
<dbReference type="AlphaFoldDB" id="A0A3B0UTM0"/>
<organism evidence="2">
    <name type="scientific">hydrothermal vent metagenome</name>
    <dbReference type="NCBI Taxonomy" id="652676"/>
    <lineage>
        <taxon>unclassified sequences</taxon>
        <taxon>metagenomes</taxon>
        <taxon>ecological metagenomes</taxon>
    </lineage>
</organism>
<dbReference type="InterPro" id="IPR058840">
    <property type="entry name" value="AAA_SelU"/>
</dbReference>
<dbReference type="GO" id="GO:0002098">
    <property type="term" value="P:tRNA wobble uridine modification"/>
    <property type="evidence" value="ECO:0007669"/>
    <property type="project" value="InterPro"/>
</dbReference>
<name>A0A3B0UTM0_9ZZZZ</name>
<feature type="domain" description="tRNA 2-selenouridine synthase AAA" evidence="1">
    <location>
        <begin position="1"/>
        <end position="128"/>
    </location>
</feature>
<evidence type="ECO:0000313" key="2">
    <source>
        <dbReference type="EMBL" id="VAW29652.1"/>
    </source>
</evidence>
<gene>
    <name evidence="2" type="ORF">MNBD_BACTEROID07-1948</name>
</gene>
<dbReference type="PANTHER" id="PTHR30401">
    <property type="entry name" value="TRNA 2-SELENOURIDINE SYNTHASE"/>
    <property type="match status" value="1"/>
</dbReference>
<protein>
    <recommendedName>
        <fullName evidence="1">tRNA 2-selenouridine synthase AAA domain-containing protein</fullName>
    </recommendedName>
</protein>